<dbReference type="Pfam" id="PF01351">
    <property type="entry name" value="RNase_HII"/>
    <property type="match status" value="1"/>
</dbReference>
<proteinExistence type="inferred from homology"/>
<evidence type="ECO:0000256" key="7">
    <source>
        <dbReference type="ARBA" id="ARBA00022801"/>
    </source>
</evidence>
<evidence type="ECO:0000256" key="8">
    <source>
        <dbReference type="PROSITE-ProRule" id="PRU01319"/>
    </source>
</evidence>
<comment type="function">
    <text evidence="9">Endonuclease that specifically degrades the RNA of RNA-DNA hybrids.</text>
</comment>
<dbReference type="NCBIfam" id="TIGR00729">
    <property type="entry name" value="ribonuclease HII"/>
    <property type="match status" value="1"/>
</dbReference>
<name>A0AAW0ER93_9TRYP</name>
<dbReference type="Proteomes" id="UP001430356">
    <property type="component" value="Unassembled WGS sequence"/>
</dbReference>
<accession>A0AAW0ER93</accession>
<keyword evidence="5 8" id="KW-0479">Metal-binding</keyword>
<organism evidence="12 13">
    <name type="scientific">Novymonas esmeraldas</name>
    <dbReference type="NCBI Taxonomy" id="1808958"/>
    <lineage>
        <taxon>Eukaryota</taxon>
        <taxon>Discoba</taxon>
        <taxon>Euglenozoa</taxon>
        <taxon>Kinetoplastea</taxon>
        <taxon>Metakinetoplastina</taxon>
        <taxon>Trypanosomatida</taxon>
        <taxon>Trypanosomatidae</taxon>
        <taxon>Novymonas</taxon>
    </lineage>
</organism>
<dbReference type="EC" id="3.1.26.4" evidence="9"/>
<keyword evidence="13" id="KW-1185">Reference proteome</keyword>
<evidence type="ECO:0000313" key="13">
    <source>
        <dbReference type="Proteomes" id="UP001430356"/>
    </source>
</evidence>
<evidence type="ECO:0000256" key="3">
    <source>
        <dbReference type="ARBA" id="ARBA00007058"/>
    </source>
</evidence>
<feature type="binding site" evidence="8">
    <location>
        <position position="51"/>
    </location>
    <ligand>
        <name>a divalent metal cation</name>
        <dbReference type="ChEBI" id="CHEBI:60240"/>
    </ligand>
</feature>
<dbReference type="GO" id="GO:0003723">
    <property type="term" value="F:RNA binding"/>
    <property type="evidence" value="ECO:0007669"/>
    <property type="project" value="UniProtKB-UniRule"/>
</dbReference>
<dbReference type="InterPro" id="IPR012337">
    <property type="entry name" value="RNaseH-like_sf"/>
</dbReference>
<sequence length="319" mass="35114">MAETPSALSARSSARLSGAKRPRESPIEFHVKDVMESLGVGEDYLVLGIDEAGRGPVIGPMVYTGAVVSLAEHDDMVRLCHVADSKVLDERHRRDSLQQLRRLKTFRAFTVSVSPQEISSAMTGRSGRNLNTLSHETAMHIISEATIACAGKLCAAYVDTVGPPETYQARLSGRFPHLRVTVSKKADSKFPIVSAASIVAKTTRDAAIEELGENLGSGYPSDPRAMAWLRTHVHRFFVFRHAHGYVRHSWGPVVQLANDPAVCVPVVFQQDVEEEEQAGRRGRGGDGRQRKLSFAKPPPTRHTLYTHLLKLRHPTSLVE</sequence>
<feature type="compositionally biased region" description="Low complexity" evidence="10">
    <location>
        <begin position="1"/>
        <end position="17"/>
    </location>
</feature>
<evidence type="ECO:0000256" key="6">
    <source>
        <dbReference type="ARBA" id="ARBA00022759"/>
    </source>
</evidence>
<comment type="catalytic activity">
    <reaction evidence="1 8 9">
        <text>Endonucleolytic cleavage to 5'-phosphomonoester.</text>
        <dbReference type="EC" id="3.1.26.4"/>
    </reaction>
</comment>
<dbReference type="EMBL" id="JAECZO010000083">
    <property type="protein sequence ID" value="KAK7196705.1"/>
    <property type="molecule type" value="Genomic_DNA"/>
</dbReference>
<dbReference type="AlphaFoldDB" id="A0AAW0ER93"/>
<dbReference type="InterPro" id="IPR023160">
    <property type="entry name" value="RNase_HII_hlx-loop-hlx_cap_dom"/>
</dbReference>
<dbReference type="FunFam" id="3.30.420.10:FF:000150">
    <property type="entry name" value="Ribonuclease"/>
    <property type="match status" value="1"/>
</dbReference>
<dbReference type="PANTHER" id="PTHR10954">
    <property type="entry name" value="RIBONUCLEASE H2 SUBUNIT A"/>
    <property type="match status" value="1"/>
</dbReference>
<evidence type="ECO:0000256" key="2">
    <source>
        <dbReference type="ARBA" id="ARBA00001946"/>
    </source>
</evidence>
<dbReference type="InterPro" id="IPR001352">
    <property type="entry name" value="RNase_HII/HIII"/>
</dbReference>
<evidence type="ECO:0000256" key="10">
    <source>
        <dbReference type="SAM" id="MobiDB-lite"/>
    </source>
</evidence>
<feature type="region of interest" description="Disordered" evidence="10">
    <location>
        <begin position="274"/>
        <end position="300"/>
    </location>
</feature>
<comment type="cofactor">
    <cofactor evidence="8">
        <name>Mn(2+)</name>
        <dbReference type="ChEBI" id="CHEBI:29035"/>
    </cofactor>
    <cofactor evidence="8">
        <name>Mg(2+)</name>
        <dbReference type="ChEBI" id="CHEBI:18420"/>
    </cofactor>
    <text evidence="8">Manganese or magnesium. Binds 1 divalent metal ion per monomer in the absence of substrate. May bind a second metal ion after substrate binding.</text>
</comment>
<dbReference type="InterPro" id="IPR024567">
    <property type="entry name" value="RNase_HII/HIII_dom"/>
</dbReference>
<reference evidence="12 13" key="1">
    <citation type="journal article" date="2021" name="MBio">
        <title>A New Model Trypanosomatid, Novymonas esmeraldas: Genomic Perception of Its 'Candidatus Pandoraea novymonadis' Endosymbiont.</title>
        <authorList>
            <person name="Zakharova A."/>
            <person name="Saura A."/>
            <person name="Butenko A."/>
            <person name="Podesvova L."/>
            <person name="Warmusova S."/>
            <person name="Kostygov A.Y."/>
            <person name="Nenarokova A."/>
            <person name="Lukes J."/>
            <person name="Opperdoes F.R."/>
            <person name="Yurchenko V."/>
        </authorList>
    </citation>
    <scope>NUCLEOTIDE SEQUENCE [LARGE SCALE GENOMIC DNA]</scope>
    <source>
        <strain evidence="12 13">E262AT.01</strain>
    </source>
</reference>
<evidence type="ECO:0000256" key="9">
    <source>
        <dbReference type="RuleBase" id="RU003515"/>
    </source>
</evidence>
<evidence type="ECO:0000256" key="5">
    <source>
        <dbReference type="ARBA" id="ARBA00022723"/>
    </source>
</evidence>
<keyword evidence="7 8" id="KW-0378">Hydrolase</keyword>
<dbReference type="PROSITE" id="PS51975">
    <property type="entry name" value="RNASE_H_2"/>
    <property type="match status" value="1"/>
</dbReference>
<evidence type="ECO:0000259" key="11">
    <source>
        <dbReference type="PROSITE" id="PS51975"/>
    </source>
</evidence>
<dbReference type="SUPFAM" id="SSF53098">
    <property type="entry name" value="Ribonuclease H-like"/>
    <property type="match status" value="1"/>
</dbReference>
<dbReference type="InterPro" id="IPR036397">
    <property type="entry name" value="RNaseH_sf"/>
</dbReference>
<evidence type="ECO:0000256" key="4">
    <source>
        <dbReference type="ARBA" id="ARBA00022722"/>
    </source>
</evidence>
<dbReference type="GO" id="GO:0046872">
    <property type="term" value="F:metal ion binding"/>
    <property type="evidence" value="ECO:0007669"/>
    <property type="project" value="UniProtKB-KW"/>
</dbReference>
<dbReference type="GO" id="GO:0032299">
    <property type="term" value="C:ribonuclease H2 complex"/>
    <property type="evidence" value="ECO:0007669"/>
    <property type="project" value="TreeGrafter"/>
</dbReference>
<feature type="binding site" evidence="8">
    <location>
        <position position="50"/>
    </location>
    <ligand>
        <name>a divalent metal cation</name>
        <dbReference type="ChEBI" id="CHEBI:60240"/>
    </ligand>
</feature>
<feature type="compositionally biased region" description="Basic and acidic residues" evidence="10">
    <location>
        <begin position="277"/>
        <end position="289"/>
    </location>
</feature>
<comment type="cofactor">
    <cofactor evidence="2">
        <name>Mg(2+)</name>
        <dbReference type="ChEBI" id="CHEBI:18420"/>
    </cofactor>
</comment>
<feature type="binding site" evidence="8">
    <location>
        <position position="159"/>
    </location>
    <ligand>
        <name>a divalent metal cation</name>
        <dbReference type="ChEBI" id="CHEBI:60240"/>
    </ligand>
</feature>
<comment type="caution">
    <text evidence="12">The sequence shown here is derived from an EMBL/GenBank/DDBJ whole genome shotgun (WGS) entry which is preliminary data.</text>
</comment>
<dbReference type="CDD" id="cd07181">
    <property type="entry name" value="RNase_HII_eukaryota_like"/>
    <property type="match status" value="1"/>
</dbReference>
<dbReference type="PANTHER" id="PTHR10954:SF7">
    <property type="entry name" value="RIBONUCLEASE H2 SUBUNIT A"/>
    <property type="match status" value="1"/>
</dbReference>
<dbReference type="GO" id="GO:0043137">
    <property type="term" value="P:DNA replication, removal of RNA primer"/>
    <property type="evidence" value="ECO:0007669"/>
    <property type="project" value="TreeGrafter"/>
</dbReference>
<dbReference type="Gene3D" id="1.10.10.460">
    <property type="entry name" value="Ribonuclease hii. Domain 2"/>
    <property type="match status" value="1"/>
</dbReference>
<evidence type="ECO:0000256" key="1">
    <source>
        <dbReference type="ARBA" id="ARBA00000077"/>
    </source>
</evidence>
<dbReference type="GO" id="GO:0004523">
    <property type="term" value="F:RNA-DNA hybrid ribonuclease activity"/>
    <property type="evidence" value="ECO:0007669"/>
    <property type="project" value="UniProtKB-UniRule"/>
</dbReference>
<gene>
    <name evidence="12" type="ORF">NESM_000609700</name>
</gene>
<comment type="similarity">
    <text evidence="3">Belongs to the RNase HII family. Eukaryotic subfamily.</text>
</comment>
<feature type="domain" description="RNase H type-2" evidence="11">
    <location>
        <begin position="44"/>
        <end position="262"/>
    </location>
</feature>
<keyword evidence="4 8" id="KW-0540">Nuclease</keyword>
<dbReference type="GO" id="GO:0006298">
    <property type="term" value="P:mismatch repair"/>
    <property type="evidence" value="ECO:0007669"/>
    <property type="project" value="TreeGrafter"/>
</dbReference>
<dbReference type="InterPro" id="IPR004649">
    <property type="entry name" value="RNase_H2_suA"/>
</dbReference>
<keyword evidence="6 8" id="KW-0255">Endonuclease</keyword>
<feature type="region of interest" description="Disordered" evidence="10">
    <location>
        <begin position="1"/>
        <end position="22"/>
    </location>
</feature>
<protein>
    <recommendedName>
        <fullName evidence="9">Ribonuclease</fullName>
        <ecNumber evidence="9">3.1.26.4</ecNumber>
    </recommendedName>
</protein>
<dbReference type="Gene3D" id="3.30.420.10">
    <property type="entry name" value="Ribonuclease H-like superfamily/Ribonuclease H"/>
    <property type="match status" value="1"/>
</dbReference>
<evidence type="ECO:0000313" key="12">
    <source>
        <dbReference type="EMBL" id="KAK7196705.1"/>
    </source>
</evidence>